<gene>
    <name evidence="7" type="primary">yagE_4</name>
    <name evidence="7" type="ORF">EC9_50700</name>
</gene>
<name>A0A517M7I6_9BACT</name>
<evidence type="ECO:0000256" key="1">
    <source>
        <dbReference type="ARBA" id="ARBA00007592"/>
    </source>
</evidence>
<dbReference type="EC" id="4.1.2.-" evidence="7"/>
<dbReference type="PANTHER" id="PTHR12128">
    <property type="entry name" value="DIHYDRODIPICOLINATE SYNTHASE"/>
    <property type="match status" value="1"/>
</dbReference>
<keyword evidence="8" id="KW-1185">Reference proteome</keyword>
<dbReference type="GO" id="GO:0044281">
    <property type="term" value="P:small molecule metabolic process"/>
    <property type="evidence" value="ECO:0007669"/>
    <property type="project" value="UniProtKB-ARBA"/>
</dbReference>
<proteinExistence type="inferred from homology"/>
<dbReference type="PIRSF" id="PIRSF001365">
    <property type="entry name" value="DHDPS"/>
    <property type="match status" value="1"/>
</dbReference>
<comment type="similarity">
    <text evidence="1 4">Belongs to the DapA family.</text>
</comment>
<dbReference type="KEGG" id="ruv:EC9_50700"/>
<keyword evidence="2 4" id="KW-0456">Lyase</keyword>
<dbReference type="EMBL" id="CP036261">
    <property type="protein sequence ID" value="QDS90852.1"/>
    <property type="molecule type" value="Genomic_DNA"/>
</dbReference>
<evidence type="ECO:0000256" key="3">
    <source>
        <dbReference type="ARBA" id="ARBA00023270"/>
    </source>
</evidence>
<protein>
    <submittedName>
        <fullName evidence="7">Putative 2-keto-3-deoxy-galactonate aldolase YagE</fullName>
        <ecNumber evidence="7">4.1.2.-</ecNumber>
    </submittedName>
</protein>
<evidence type="ECO:0000256" key="6">
    <source>
        <dbReference type="PIRSR" id="PIRSR001365-2"/>
    </source>
</evidence>
<reference evidence="7 8" key="1">
    <citation type="submission" date="2019-02" db="EMBL/GenBank/DDBJ databases">
        <title>Deep-cultivation of Planctomycetes and their phenomic and genomic characterization uncovers novel biology.</title>
        <authorList>
            <person name="Wiegand S."/>
            <person name="Jogler M."/>
            <person name="Boedeker C."/>
            <person name="Pinto D."/>
            <person name="Vollmers J."/>
            <person name="Rivas-Marin E."/>
            <person name="Kohn T."/>
            <person name="Peeters S.H."/>
            <person name="Heuer A."/>
            <person name="Rast P."/>
            <person name="Oberbeckmann S."/>
            <person name="Bunk B."/>
            <person name="Jeske O."/>
            <person name="Meyerdierks A."/>
            <person name="Storesund J.E."/>
            <person name="Kallscheuer N."/>
            <person name="Luecker S."/>
            <person name="Lage O.M."/>
            <person name="Pohl T."/>
            <person name="Merkel B.J."/>
            <person name="Hornburger P."/>
            <person name="Mueller R.-W."/>
            <person name="Bruemmer F."/>
            <person name="Labrenz M."/>
            <person name="Spormann A.M."/>
            <person name="Op den Camp H."/>
            <person name="Overmann J."/>
            <person name="Amann R."/>
            <person name="Jetten M.S.M."/>
            <person name="Mascher T."/>
            <person name="Medema M.H."/>
            <person name="Devos D.P."/>
            <person name="Kaster A.-K."/>
            <person name="Ovreas L."/>
            <person name="Rohde M."/>
            <person name="Galperin M.Y."/>
            <person name="Jogler C."/>
        </authorList>
    </citation>
    <scope>NUCLEOTIDE SEQUENCE [LARGE SCALE GENOMIC DNA]</scope>
    <source>
        <strain evidence="7 8">EC9</strain>
    </source>
</reference>
<dbReference type="RefSeq" id="WP_145348596.1">
    <property type="nucleotide sequence ID" value="NZ_CP036261.1"/>
</dbReference>
<feature type="active site" description="Proton donor/acceptor" evidence="5">
    <location>
        <position position="138"/>
    </location>
</feature>
<dbReference type="SMART" id="SM01130">
    <property type="entry name" value="DHDPS"/>
    <property type="match status" value="1"/>
</dbReference>
<dbReference type="PROSITE" id="PS00666">
    <property type="entry name" value="DHDPS_2"/>
    <property type="match status" value="1"/>
</dbReference>
<dbReference type="Pfam" id="PF00701">
    <property type="entry name" value="DHDPS"/>
    <property type="match status" value="1"/>
</dbReference>
<dbReference type="CDD" id="cd00408">
    <property type="entry name" value="DHDPS-like"/>
    <property type="match status" value="1"/>
</dbReference>
<evidence type="ECO:0000256" key="2">
    <source>
        <dbReference type="ARBA" id="ARBA00023239"/>
    </source>
</evidence>
<dbReference type="PRINTS" id="PR00146">
    <property type="entry name" value="DHPICSNTHASE"/>
</dbReference>
<dbReference type="GO" id="GO:0005829">
    <property type="term" value="C:cytosol"/>
    <property type="evidence" value="ECO:0007669"/>
    <property type="project" value="TreeGrafter"/>
</dbReference>
<dbReference type="GO" id="GO:0008840">
    <property type="term" value="F:4-hydroxy-tetrahydrodipicolinate synthase activity"/>
    <property type="evidence" value="ECO:0007669"/>
    <property type="project" value="TreeGrafter"/>
</dbReference>
<accession>A0A517M7I6</accession>
<feature type="binding site" evidence="6">
    <location>
        <position position="50"/>
    </location>
    <ligand>
        <name>pyruvate</name>
        <dbReference type="ChEBI" id="CHEBI:15361"/>
    </ligand>
</feature>
<organism evidence="7 8">
    <name type="scientific">Rosistilla ulvae</name>
    <dbReference type="NCBI Taxonomy" id="1930277"/>
    <lineage>
        <taxon>Bacteria</taxon>
        <taxon>Pseudomonadati</taxon>
        <taxon>Planctomycetota</taxon>
        <taxon>Planctomycetia</taxon>
        <taxon>Pirellulales</taxon>
        <taxon>Pirellulaceae</taxon>
        <taxon>Rosistilla</taxon>
    </lineage>
</organism>
<dbReference type="PROSITE" id="PS00665">
    <property type="entry name" value="DHDPS_1"/>
    <property type="match status" value="1"/>
</dbReference>
<dbReference type="AlphaFoldDB" id="A0A517M7I6"/>
<dbReference type="InterPro" id="IPR013785">
    <property type="entry name" value="Aldolase_TIM"/>
</dbReference>
<dbReference type="SUPFAM" id="SSF51569">
    <property type="entry name" value="Aldolase"/>
    <property type="match status" value="1"/>
</dbReference>
<dbReference type="Proteomes" id="UP000319557">
    <property type="component" value="Chromosome"/>
</dbReference>
<dbReference type="Gene3D" id="3.20.20.70">
    <property type="entry name" value="Aldolase class I"/>
    <property type="match status" value="1"/>
</dbReference>
<evidence type="ECO:0000313" key="7">
    <source>
        <dbReference type="EMBL" id="QDS90852.1"/>
    </source>
</evidence>
<dbReference type="InterPro" id="IPR002220">
    <property type="entry name" value="DapA-like"/>
</dbReference>
<dbReference type="InterPro" id="IPR020624">
    <property type="entry name" value="Schiff_base-form_aldolases_CS"/>
</dbReference>
<evidence type="ECO:0000313" key="8">
    <source>
        <dbReference type="Proteomes" id="UP000319557"/>
    </source>
</evidence>
<dbReference type="PANTHER" id="PTHR12128:SF66">
    <property type="entry name" value="4-HYDROXY-2-OXOGLUTARATE ALDOLASE, MITOCHONDRIAL"/>
    <property type="match status" value="1"/>
</dbReference>
<dbReference type="InterPro" id="IPR020625">
    <property type="entry name" value="Schiff_base-form_aldolases_AS"/>
</dbReference>
<evidence type="ECO:0000256" key="4">
    <source>
        <dbReference type="PIRNR" id="PIRNR001365"/>
    </source>
</evidence>
<evidence type="ECO:0000256" key="5">
    <source>
        <dbReference type="PIRSR" id="PIRSR001365-1"/>
    </source>
</evidence>
<keyword evidence="3" id="KW-0704">Schiff base</keyword>
<sequence length="329" mass="35481">MAQSNRITGILTPNIVPLDPRGNVDEQTLRGYVDWLIAHGVDGLYPNGSTGEFVRFTAAERREIARIVIDQAAGRVPVLVGAAEANVRETIEACDAYGEMGAQAVAIVAPYYFKLSDEGVYSYFREIADAVSVNVTLYNIPLFASEIDLATARRLAEECPRVVGIKDSSGDLPHMMRMIAAIRPQRPEFSFLTGWDASLSAMLLMGADGGTNATSGVVPELTAAVYKACKAGDLSEAVRLQNELTPLFDTMIGTGEFPEGFRAGLRTRGWDMGRSRQPMTAAQYDKSAQTEAKIKGMLTSYTNGAVTSASATPESIDAIVRRVLSELKA</sequence>
<feature type="active site" description="Schiff-base intermediate with substrate" evidence="5">
    <location>
        <position position="166"/>
    </location>
</feature>
<dbReference type="OrthoDB" id="9771791at2"/>